<dbReference type="VEuPathDB" id="FungiDB:RhiirFUN_012517"/>
<evidence type="ECO:0000313" key="2">
    <source>
        <dbReference type="EMBL" id="PKC57597.1"/>
    </source>
</evidence>
<dbReference type="AlphaFoldDB" id="A0A2N0R2R6"/>
<proteinExistence type="predicted"/>
<dbReference type="Proteomes" id="UP000232688">
    <property type="component" value="Unassembled WGS sequence"/>
</dbReference>
<reference evidence="2 3" key="1">
    <citation type="submission" date="2017-10" db="EMBL/GenBank/DDBJ databases">
        <title>Extensive intraspecific genome diversity in a model arbuscular mycorrhizal fungus.</title>
        <authorList>
            <person name="Chen E.C.H."/>
            <person name="Morin E."/>
            <person name="Baudet D."/>
            <person name="Noel J."/>
            <person name="Ndikumana S."/>
            <person name="Charron P."/>
            <person name="St-Onge C."/>
            <person name="Giorgi J."/>
            <person name="Grigoriev I.V."/>
            <person name="Roux C."/>
            <person name="Martin F.M."/>
            <person name="Corradi N."/>
        </authorList>
    </citation>
    <scope>NUCLEOTIDE SEQUENCE [LARGE SCALE GENOMIC DNA]</scope>
    <source>
        <strain evidence="2 3">A1</strain>
    </source>
</reference>
<gene>
    <name evidence="2" type="ORF">RhiirA1_401299</name>
</gene>
<evidence type="ECO:0000313" key="3">
    <source>
        <dbReference type="Proteomes" id="UP000232688"/>
    </source>
</evidence>
<accession>A0A2N0R2R6</accession>
<feature type="region of interest" description="Disordered" evidence="1">
    <location>
        <begin position="79"/>
        <end position="138"/>
    </location>
</feature>
<sequence length="138" mass="15271">MFDESRDDDDELLTKVSHAVATGWDAYKQALYDNKQEAIGISDLDDSDNSAKDCDTDDIIENTPITSISNPVLILQPELPDVKMPSTKDHSGGKKTCSSNAKSKKKDDKFSPKAPDTSNKLKKPLGQKTKAIVRTRRF</sequence>
<reference evidence="2 3" key="2">
    <citation type="submission" date="2017-10" db="EMBL/GenBank/DDBJ databases">
        <title>Genome analyses suggest a sexual origin of heterokaryosis in a supposedly ancient asexual fungus.</title>
        <authorList>
            <person name="Corradi N."/>
            <person name="Sedzielewska K."/>
            <person name="Noel J."/>
            <person name="Charron P."/>
            <person name="Farinelli L."/>
            <person name="Marton T."/>
            <person name="Kruger M."/>
            <person name="Pelin A."/>
            <person name="Brachmann A."/>
            <person name="Corradi N."/>
        </authorList>
    </citation>
    <scope>NUCLEOTIDE SEQUENCE [LARGE SCALE GENOMIC DNA]</scope>
    <source>
        <strain evidence="2 3">A1</strain>
    </source>
</reference>
<organism evidence="2 3">
    <name type="scientific">Rhizophagus irregularis</name>
    <dbReference type="NCBI Taxonomy" id="588596"/>
    <lineage>
        <taxon>Eukaryota</taxon>
        <taxon>Fungi</taxon>
        <taxon>Fungi incertae sedis</taxon>
        <taxon>Mucoromycota</taxon>
        <taxon>Glomeromycotina</taxon>
        <taxon>Glomeromycetes</taxon>
        <taxon>Glomerales</taxon>
        <taxon>Glomeraceae</taxon>
        <taxon>Rhizophagus</taxon>
    </lineage>
</organism>
<dbReference type="EMBL" id="LLXH01001777">
    <property type="protein sequence ID" value="PKC57597.1"/>
    <property type="molecule type" value="Genomic_DNA"/>
</dbReference>
<evidence type="ECO:0000256" key="1">
    <source>
        <dbReference type="SAM" id="MobiDB-lite"/>
    </source>
</evidence>
<protein>
    <submittedName>
        <fullName evidence="2">Uncharacterized protein</fullName>
    </submittedName>
</protein>
<dbReference type="VEuPathDB" id="FungiDB:RhiirA1_401299"/>
<comment type="caution">
    <text evidence="2">The sequence shown here is derived from an EMBL/GenBank/DDBJ whole genome shotgun (WGS) entry which is preliminary data.</text>
</comment>
<name>A0A2N0R2R6_9GLOM</name>
<feature type="compositionally biased region" description="Basic residues" evidence="1">
    <location>
        <begin position="120"/>
        <end position="138"/>
    </location>
</feature>